<dbReference type="Gene3D" id="3.30.1330.120">
    <property type="entry name" value="2-methylcitrate dehydratase PrpD"/>
    <property type="match status" value="1"/>
</dbReference>
<reference evidence="5 6" key="1">
    <citation type="submission" date="2024-09" db="EMBL/GenBank/DDBJ databases">
        <title>Rethinking Asexuality: The Enigmatic Case of Functional Sexual Genes in Lepraria (Stereocaulaceae).</title>
        <authorList>
            <person name="Doellman M."/>
            <person name="Sun Y."/>
            <person name="Barcenas-Pena A."/>
            <person name="Lumbsch H.T."/>
            <person name="Grewe F."/>
        </authorList>
    </citation>
    <scope>NUCLEOTIDE SEQUENCE [LARGE SCALE GENOMIC DNA]</scope>
    <source>
        <strain evidence="5 6">Grewe 0041</strain>
    </source>
</reference>
<evidence type="ECO:0000313" key="5">
    <source>
        <dbReference type="EMBL" id="KAL2054899.1"/>
    </source>
</evidence>
<evidence type="ECO:0000256" key="2">
    <source>
        <dbReference type="ARBA" id="ARBA00023239"/>
    </source>
</evidence>
<dbReference type="InterPro" id="IPR042183">
    <property type="entry name" value="MmgE/PrpD_sf_1"/>
</dbReference>
<evidence type="ECO:0000256" key="1">
    <source>
        <dbReference type="ARBA" id="ARBA00006174"/>
    </source>
</evidence>
<comment type="similarity">
    <text evidence="1">Belongs to the PrpD family.</text>
</comment>
<dbReference type="InterPro" id="IPR005656">
    <property type="entry name" value="MmgE_PrpD"/>
</dbReference>
<dbReference type="Gene3D" id="1.10.4100.10">
    <property type="entry name" value="2-methylcitrate dehydratase PrpD"/>
    <property type="match status" value="1"/>
</dbReference>
<dbReference type="NCBIfam" id="TIGR02330">
    <property type="entry name" value="prpD"/>
    <property type="match status" value="1"/>
</dbReference>
<feature type="domain" description="MmgE/PrpD N-terminal" evidence="3">
    <location>
        <begin position="79"/>
        <end position="334"/>
    </location>
</feature>
<dbReference type="PANTHER" id="PTHR16943">
    <property type="entry name" value="2-METHYLCITRATE DEHYDRATASE-RELATED"/>
    <property type="match status" value="1"/>
</dbReference>
<keyword evidence="6" id="KW-1185">Reference proteome</keyword>
<dbReference type="EMBL" id="JBHFEH010000013">
    <property type="protein sequence ID" value="KAL2054899.1"/>
    <property type="molecule type" value="Genomic_DNA"/>
</dbReference>
<evidence type="ECO:0000313" key="6">
    <source>
        <dbReference type="Proteomes" id="UP001590951"/>
    </source>
</evidence>
<dbReference type="Pfam" id="PF03972">
    <property type="entry name" value="MmgE_PrpD_N"/>
    <property type="match status" value="1"/>
</dbReference>
<evidence type="ECO:0000259" key="3">
    <source>
        <dbReference type="Pfam" id="PF03972"/>
    </source>
</evidence>
<dbReference type="SUPFAM" id="SSF103378">
    <property type="entry name" value="2-methylcitrate dehydratase PrpD"/>
    <property type="match status" value="1"/>
</dbReference>
<comment type="caution">
    <text evidence="5">The sequence shown here is derived from an EMBL/GenBank/DDBJ whole genome shotgun (WGS) entry which is preliminary data.</text>
</comment>
<dbReference type="PANTHER" id="PTHR16943:SF16">
    <property type="entry name" value="2-METHYLCITRATE DEHYDRATASE-RELATED"/>
    <property type="match status" value="1"/>
</dbReference>
<evidence type="ECO:0000259" key="4">
    <source>
        <dbReference type="Pfam" id="PF19305"/>
    </source>
</evidence>
<protein>
    <recommendedName>
        <fullName evidence="7">2-methylcitrate dehydratase</fullName>
    </recommendedName>
</protein>
<gene>
    <name evidence="5" type="ORF">ABVK25_004721</name>
</gene>
<feature type="domain" description="MmgE/PrpD C-terminal" evidence="4">
    <location>
        <begin position="351"/>
        <end position="528"/>
    </location>
</feature>
<dbReference type="Pfam" id="PF19305">
    <property type="entry name" value="MmgE_PrpD_C"/>
    <property type="match status" value="1"/>
</dbReference>
<organism evidence="5 6">
    <name type="scientific">Lepraria finkii</name>
    <dbReference type="NCBI Taxonomy" id="1340010"/>
    <lineage>
        <taxon>Eukaryota</taxon>
        <taxon>Fungi</taxon>
        <taxon>Dikarya</taxon>
        <taxon>Ascomycota</taxon>
        <taxon>Pezizomycotina</taxon>
        <taxon>Lecanoromycetes</taxon>
        <taxon>OSLEUM clade</taxon>
        <taxon>Lecanoromycetidae</taxon>
        <taxon>Lecanorales</taxon>
        <taxon>Lecanorineae</taxon>
        <taxon>Stereocaulaceae</taxon>
        <taxon>Lepraria</taxon>
    </lineage>
</organism>
<dbReference type="InterPro" id="IPR012705">
    <property type="entry name" value="2Me_IsoCit_deHydtase_PrpD"/>
</dbReference>
<sequence>MPSPLRTVNRTTSRQLQRRSCSRYLAGRSNLTPRQQPTRTSIVLQSPRIRSKFSTMAVLRSNTPATGGVREFDPEIKYMASYIQNYKIDSDLAFETARYVFLDTIGCGLEALRFKECTKLLGPVVEGTVVPNGTRVPGTPYVLDPVNGAFNIGAMIRWLDYNDCWLAAEWGHPSDNLGGILAVADWISRTNRAGGHVGKGAIIKVKDVLEAMIKAHEIQGCLALENSFNKVGLDHVVLVKVATAAVVSKMLGLPERQTADAISQAWVDGQSLRTYRHSPNTMSRKSWAAGDACQRAVNLVLKVKRGEHGVPTVLSAPVWGFYDVLFKSKKFEFQRPYGSYVMENILFKVSYPAEFHSQTAIEAAKKVHAELKSRGKSAEDIESIICRTHEACIRIIDKQHKPMDNFADRDHCVQYMVATMLVFNRLEATDYTDGGEAATSPLVESLRRRISCEEDPEFTKAYHNPDMRTIPNALTVMLKDGTVLKETVVEAPLGHKLRREEAKPEILDKFERHLGPHFPPPKVQELLELGKNREKLENMGVDEYMDEYVKEKMEW</sequence>
<dbReference type="InterPro" id="IPR036148">
    <property type="entry name" value="MmgE/PrpD_sf"/>
</dbReference>
<dbReference type="InterPro" id="IPR045336">
    <property type="entry name" value="MmgE_PrpD_N"/>
</dbReference>
<dbReference type="InterPro" id="IPR045337">
    <property type="entry name" value="MmgE_PrpD_C"/>
</dbReference>
<dbReference type="InterPro" id="IPR042188">
    <property type="entry name" value="MmgE/PrpD_sf_2"/>
</dbReference>
<keyword evidence="2" id="KW-0456">Lyase</keyword>
<dbReference type="NCBIfam" id="NF006943">
    <property type="entry name" value="PRK09425.1"/>
    <property type="match status" value="1"/>
</dbReference>
<evidence type="ECO:0008006" key="7">
    <source>
        <dbReference type="Google" id="ProtNLM"/>
    </source>
</evidence>
<accession>A0ABR4BAL5</accession>
<proteinExistence type="inferred from homology"/>
<dbReference type="Proteomes" id="UP001590951">
    <property type="component" value="Unassembled WGS sequence"/>
</dbReference>
<name>A0ABR4BAL5_9LECA</name>